<evidence type="ECO:0000313" key="7">
    <source>
        <dbReference type="EMBL" id="TCP29453.1"/>
    </source>
</evidence>
<dbReference type="Pfam" id="PF01547">
    <property type="entry name" value="SBP_bac_1"/>
    <property type="match status" value="1"/>
</dbReference>
<reference evidence="7 8" key="1">
    <citation type="submission" date="2019-03" db="EMBL/GenBank/DDBJ databases">
        <title>Genomic Encyclopedia of Type Strains, Phase IV (KMG-IV): sequencing the most valuable type-strain genomes for metagenomic binning, comparative biology and taxonomic classification.</title>
        <authorList>
            <person name="Goeker M."/>
        </authorList>
    </citation>
    <scope>NUCLEOTIDE SEQUENCE [LARGE SCALE GENOMIC DNA]</scope>
    <source>
        <strain evidence="7 8">DSM 19377</strain>
    </source>
</reference>
<dbReference type="Proteomes" id="UP000295416">
    <property type="component" value="Unassembled WGS sequence"/>
</dbReference>
<dbReference type="PROSITE" id="PS51257">
    <property type="entry name" value="PROKAR_LIPOPROTEIN"/>
    <property type="match status" value="1"/>
</dbReference>
<sequence>MKKFFSLSLIMILILSMLAGCSTVESAGKANDDNTLVIWTFFGDVKLMAKKFEEKYPNDHVIVKVFPGDQYKTKLQTALQAGGDDAPDIFDLERSYMGKFINSDFPVNLTKIGGEELVKGYVPYVQELGRDKDGDLMAVADTSSPGGFWCKKANAKKWLGTDDPEKISKMVESWDKIIKLGEKINKKSHGKVHLISHFGDVYNVEAYHLQPFVKDKTLQIDDGWKKAYKIQKEIFQNDVGAHLEFMSAGWNNALNEGNVILTAMPAWASFMIDNEDGKAENKYAVAKTPKGLYFGGTYRAINRASDKKKLAYKFLKFVTSKEWQQFNLEKTGNAPALKSVYKDNFDSYTSPLTGHLKILKQYYDLVEDVPAQKAGKYSEDLLGTWRIVAGQGIKDDKDFNDVVTQFKKKVRILYPEIKVK</sequence>
<protein>
    <submittedName>
        <fullName evidence="7">Carbohydrate ABC transporter substrate-binding protein (CUT1 family)</fullName>
    </submittedName>
</protein>
<evidence type="ECO:0000313" key="8">
    <source>
        <dbReference type="Proteomes" id="UP000295416"/>
    </source>
</evidence>
<dbReference type="SUPFAM" id="SSF53850">
    <property type="entry name" value="Periplasmic binding protein-like II"/>
    <property type="match status" value="1"/>
</dbReference>
<dbReference type="Gene3D" id="3.40.190.10">
    <property type="entry name" value="Periplasmic binding protein-like II"/>
    <property type="match status" value="1"/>
</dbReference>
<keyword evidence="1" id="KW-1003">Cell membrane</keyword>
<organism evidence="7 8">
    <name type="scientific">Scopulibacillus darangshiensis</name>
    <dbReference type="NCBI Taxonomy" id="442528"/>
    <lineage>
        <taxon>Bacteria</taxon>
        <taxon>Bacillati</taxon>
        <taxon>Bacillota</taxon>
        <taxon>Bacilli</taxon>
        <taxon>Bacillales</taxon>
        <taxon>Sporolactobacillaceae</taxon>
        <taxon>Scopulibacillus</taxon>
    </lineage>
</organism>
<keyword evidence="8" id="KW-1185">Reference proteome</keyword>
<name>A0A4R2P406_9BACL</name>
<evidence type="ECO:0000256" key="2">
    <source>
        <dbReference type="ARBA" id="ARBA00022729"/>
    </source>
</evidence>
<evidence type="ECO:0000256" key="4">
    <source>
        <dbReference type="ARBA" id="ARBA00023139"/>
    </source>
</evidence>
<evidence type="ECO:0000256" key="5">
    <source>
        <dbReference type="ARBA" id="ARBA00023288"/>
    </source>
</evidence>
<dbReference type="EMBL" id="SLXK01000010">
    <property type="protein sequence ID" value="TCP29453.1"/>
    <property type="molecule type" value="Genomic_DNA"/>
</dbReference>
<evidence type="ECO:0000256" key="6">
    <source>
        <dbReference type="SAM" id="SignalP"/>
    </source>
</evidence>
<feature type="signal peptide" evidence="6">
    <location>
        <begin position="1"/>
        <end position="19"/>
    </location>
</feature>
<keyword evidence="3" id="KW-0472">Membrane</keyword>
<dbReference type="PANTHER" id="PTHR43649">
    <property type="entry name" value="ARABINOSE-BINDING PROTEIN-RELATED"/>
    <property type="match status" value="1"/>
</dbReference>
<evidence type="ECO:0000256" key="3">
    <source>
        <dbReference type="ARBA" id="ARBA00023136"/>
    </source>
</evidence>
<keyword evidence="2 6" id="KW-0732">Signal</keyword>
<accession>A0A4R2P406</accession>
<comment type="caution">
    <text evidence="7">The sequence shown here is derived from an EMBL/GenBank/DDBJ whole genome shotgun (WGS) entry which is preliminary data.</text>
</comment>
<dbReference type="InterPro" id="IPR050490">
    <property type="entry name" value="Bact_solute-bd_prot1"/>
</dbReference>
<proteinExistence type="predicted"/>
<dbReference type="PANTHER" id="PTHR43649:SF33">
    <property type="entry name" value="POLYGALACTURONAN_RHAMNOGALACTURONAN-BINDING PROTEIN YTCQ"/>
    <property type="match status" value="1"/>
</dbReference>
<dbReference type="RefSeq" id="WP_132745810.1">
    <property type="nucleotide sequence ID" value="NZ_SLXK01000010.1"/>
</dbReference>
<keyword evidence="5" id="KW-0449">Lipoprotein</keyword>
<dbReference type="AlphaFoldDB" id="A0A4R2P406"/>
<dbReference type="OrthoDB" id="55273at2"/>
<keyword evidence="4" id="KW-0564">Palmitate</keyword>
<evidence type="ECO:0000256" key="1">
    <source>
        <dbReference type="ARBA" id="ARBA00022475"/>
    </source>
</evidence>
<dbReference type="InterPro" id="IPR006059">
    <property type="entry name" value="SBP"/>
</dbReference>
<gene>
    <name evidence="7" type="ORF">EV207_11074</name>
</gene>
<feature type="chain" id="PRO_5039246395" evidence="6">
    <location>
        <begin position="20"/>
        <end position="420"/>
    </location>
</feature>